<dbReference type="EMBL" id="JAMPKK010000026">
    <property type="protein sequence ID" value="MEP0865420.1"/>
    <property type="molecule type" value="Genomic_DNA"/>
</dbReference>
<keyword evidence="2" id="KW-0378">Hydrolase</keyword>
<proteinExistence type="predicted"/>
<dbReference type="SUPFAM" id="SSF52980">
    <property type="entry name" value="Restriction endonuclease-like"/>
    <property type="match status" value="1"/>
</dbReference>
<keyword evidence="3" id="KW-1185">Reference proteome</keyword>
<protein>
    <submittedName>
        <fullName evidence="2">Restriction endonuclease</fullName>
    </submittedName>
</protein>
<evidence type="ECO:0000313" key="2">
    <source>
        <dbReference type="EMBL" id="MEP0865420.1"/>
    </source>
</evidence>
<evidence type="ECO:0000313" key="3">
    <source>
        <dbReference type="Proteomes" id="UP001442494"/>
    </source>
</evidence>
<dbReference type="RefSeq" id="WP_190421359.1">
    <property type="nucleotide sequence ID" value="NZ_JAMPKK010000026.1"/>
</dbReference>
<sequence>MGKGKTYELDVASLLQQLLDQGELGIHPEQARIQHKPAYYSRDRMKDILFDVSIEVCRRGASTPFWIWIWECKNYSHTIPVDDVEEFHAKLNQVGADRTKGTMITPIGFDEGAYEFARSKGIGLWRWIPKDTPVIRLDTGSELWSQESILYGLMTEITPGLPDGEFIYGLTTNGQLTTKRSELISLEFMDAQSNASLQ</sequence>
<reference evidence="2 3" key="1">
    <citation type="submission" date="2022-04" db="EMBL/GenBank/DDBJ databases">
        <title>Positive selection, recombination, and allopatry shape intraspecific diversity of widespread and dominant cyanobacteria.</title>
        <authorList>
            <person name="Wei J."/>
            <person name="Shu W."/>
            <person name="Hu C."/>
        </authorList>
    </citation>
    <scope>NUCLEOTIDE SEQUENCE [LARGE SCALE GENOMIC DNA]</scope>
    <source>
        <strain evidence="2 3">GB2-A5</strain>
    </source>
</reference>
<feature type="domain" description="Restriction endonuclease type IV Mrr" evidence="1">
    <location>
        <begin position="68"/>
        <end position="125"/>
    </location>
</feature>
<keyword evidence="2" id="KW-0255">Endonuclease</keyword>
<dbReference type="InterPro" id="IPR011856">
    <property type="entry name" value="tRNA_endonuc-like_dom_sf"/>
</dbReference>
<gene>
    <name evidence="2" type="ORF">NDI37_13190</name>
</gene>
<evidence type="ECO:0000259" key="1">
    <source>
        <dbReference type="Pfam" id="PF04471"/>
    </source>
</evidence>
<dbReference type="Gene3D" id="3.40.1350.10">
    <property type="match status" value="1"/>
</dbReference>
<dbReference type="Pfam" id="PF04471">
    <property type="entry name" value="Mrr_cat"/>
    <property type="match status" value="1"/>
</dbReference>
<dbReference type="Proteomes" id="UP001442494">
    <property type="component" value="Unassembled WGS sequence"/>
</dbReference>
<organism evidence="2 3">
    <name type="scientific">Funiculus sociatus GB2-A5</name>
    <dbReference type="NCBI Taxonomy" id="2933946"/>
    <lineage>
        <taxon>Bacteria</taxon>
        <taxon>Bacillati</taxon>
        <taxon>Cyanobacteriota</taxon>
        <taxon>Cyanophyceae</taxon>
        <taxon>Coleofasciculales</taxon>
        <taxon>Coleofasciculaceae</taxon>
        <taxon>Funiculus</taxon>
    </lineage>
</organism>
<dbReference type="GO" id="GO:0004519">
    <property type="term" value="F:endonuclease activity"/>
    <property type="evidence" value="ECO:0007669"/>
    <property type="project" value="UniProtKB-KW"/>
</dbReference>
<dbReference type="InterPro" id="IPR007560">
    <property type="entry name" value="Restrct_endonuc_IV_Mrr"/>
</dbReference>
<comment type="caution">
    <text evidence="2">The sequence shown here is derived from an EMBL/GenBank/DDBJ whole genome shotgun (WGS) entry which is preliminary data.</text>
</comment>
<accession>A0ABV0JPL3</accession>
<name>A0ABV0JPL3_9CYAN</name>
<dbReference type="InterPro" id="IPR011335">
    <property type="entry name" value="Restrct_endonuc-II-like"/>
</dbReference>
<keyword evidence="2" id="KW-0540">Nuclease</keyword>